<evidence type="ECO:0000256" key="1">
    <source>
        <dbReference type="SAM" id="MobiDB-lite"/>
    </source>
</evidence>
<dbReference type="AlphaFoldDB" id="A0A2H1V0X1"/>
<feature type="region of interest" description="Disordered" evidence="1">
    <location>
        <begin position="152"/>
        <end position="171"/>
    </location>
</feature>
<reference evidence="2" key="1">
    <citation type="submission" date="2016-07" db="EMBL/GenBank/DDBJ databases">
        <authorList>
            <person name="Bretaudeau A."/>
        </authorList>
    </citation>
    <scope>NUCLEOTIDE SEQUENCE</scope>
    <source>
        <strain evidence="2">Rice</strain>
        <tissue evidence="2">Whole body</tissue>
    </source>
</reference>
<organism evidence="2">
    <name type="scientific">Spodoptera frugiperda</name>
    <name type="common">Fall armyworm</name>
    <dbReference type="NCBI Taxonomy" id="7108"/>
    <lineage>
        <taxon>Eukaryota</taxon>
        <taxon>Metazoa</taxon>
        <taxon>Ecdysozoa</taxon>
        <taxon>Arthropoda</taxon>
        <taxon>Hexapoda</taxon>
        <taxon>Insecta</taxon>
        <taxon>Pterygota</taxon>
        <taxon>Neoptera</taxon>
        <taxon>Endopterygota</taxon>
        <taxon>Lepidoptera</taxon>
        <taxon>Glossata</taxon>
        <taxon>Ditrysia</taxon>
        <taxon>Noctuoidea</taxon>
        <taxon>Noctuidae</taxon>
        <taxon>Amphipyrinae</taxon>
        <taxon>Spodoptera</taxon>
    </lineage>
</organism>
<accession>A0A2H1V0X1</accession>
<gene>
    <name evidence="2" type="ORF">SFRICE_001452</name>
</gene>
<protein>
    <submittedName>
        <fullName evidence="2">SFRICE_001452</fullName>
    </submittedName>
</protein>
<dbReference type="EMBL" id="ODYU01000171">
    <property type="protein sequence ID" value="SOQ34503.1"/>
    <property type="molecule type" value="Genomic_DNA"/>
</dbReference>
<evidence type="ECO:0000313" key="2">
    <source>
        <dbReference type="EMBL" id="SOQ34503.1"/>
    </source>
</evidence>
<name>A0A2H1V0X1_SPOFR</name>
<sequence length="538" mass="62005">MSSSQGHAFYPRRDRQRCTLRHVLSLYNIHSLFIICVKNTSSQFLALGPNRKAAKSACDPSAKSSLVEHFFNIIFTEFHNTPPVCVCVQMCPEQPTYCYPNGCLRRTPTEKNKKLDVPLPVTRVSENTKPIFFIDEKNDFMNDFLSKNYLDDAPPASPTPPATENAMVSNMRPDPFKDRYKILFKYKKMPKVELKYNLGEQVKNMKSDMLKPESVDVSNTRWPVNKIDRRLGGKRKVHSEPPVQKGSTNPRYFMSMLPDKHDIASYPPKYYKRELANNTHNESDGVDIKAIYVVGKSESESNVFSLEKLIDSLIESSFDNNVTTTPEPNTETVDNNTAVAKKHSNNTEKPNSNKRSMKNETMHVISMNLTNENIDKNKYSDDGMANSSMNVNDMIATLSKRIEIQNNTSLEMMRRITGDFEFESMNTTTEKPIESTEHINNEETTTEYATTMAAEHESRTTRKIRQRIYFLLYRGYVNKHTSSHSDVTQTRNNNLWITEIFVGCGNRTRYPLYRSQLPRQLYRLPPTYAYTLKILYEI</sequence>
<proteinExistence type="predicted"/>